<protein>
    <submittedName>
        <fullName evidence="1">Uncharacterized protein</fullName>
    </submittedName>
</protein>
<name>A0A067PIS8_9AGAM</name>
<proteinExistence type="predicted"/>
<gene>
    <name evidence="1" type="ORF">JAAARDRAFT_707390</name>
</gene>
<organism evidence="1 2">
    <name type="scientific">Jaapia argillacea MUCL 33604</name>
    <dbReference type="NCBI Taxonomy" id="933084"/>
    <lineage>
        <taxon>Eukaryota</taxon>
        <taxon>Fungi</taxon>
        <taxon>Dikarya</taxon>
        <taxon>Basidiomycota</taxon>
        <taxon>Agaricomycotina</taxon>
        <taxon>Agaricomycetes</taxon>
        <taxon>Agaricomycetidae</taxon>
        <taxon>Jaapiales</taxon>
        <taxon>Jaapiaceae</taxon>
        <taxon>Jaapia</taxon>
    </lineage>
</organism>
<dbReference type="Proteomes" id="UP000027265">
    <property type="component" value="Unassembled WGS sequence"/>
</dbReference>
<accession>A0A067PIS8</accession>
<keyword evidence="2" id="KW-1185">Reference proteome</keyword>
<evidence type="ECO:0000313" key="1">
    <source>
        <dbReference type="EMBL" id="KDQ50902.1"/>
    </source>
</evidence>
<dbReference type="InParanoid" id="A0A067PIS8"/>
<sequence length="252" mass="28035">MFQSISDSIATIELFTCSAVSVESSSDIGLYLSSSFARVRQGYSSLSASEWPSKEIIQGLTDQAAGLFIWAKTIVEFVKQGDPIEQLEQIVLGNLSKGSIDELYCFILKMAFNTSSSDMKKAIQTTTGTIIAVKTPVLSNDILQLYPLFISPTRLEYICNGLKSVMVADSVTLQFSHQSFVDFLTFSQNCPPEYQFHKDVQNQQLCITCLEVMELNLHFNICGLQTSYLRNDGVPDIKLVIEKCIPSQLCYA</sequence>
<reference evidence="2" key="1">
    <citation type="journal article" date="2014" name="Proc. Natl. Acad. Sci. U.S.A.">
        <title>Extensive sampling of basidiomycete genomes demonstrates inadequacy of the white-rot/brown-rot paradigm for wood decay fungi.</title>
        <authorList>
            <person name="Riley R."/>
            <person name="Salamov A.A."/>
            <person name="Brown D.W."/>
            <person name="Nagy L.G."/>
            <person name="Floudas D."/>
            <person name="Held B.W."/>
            <person name="Levasseur A."/>
            <person name="Lombard V."/>
            <person name="Morin E."/>
            <person name="Otillar R."/>
            <person name="Lindquist E.A."/>
            <person name="Sun H."/>
            <person name="LaButti K.M."/>
            <person name="Schmutz J."/>
            <person name="Jabbour D."/>
            <person name="Luo H."/>
            <person name="Baker S.E."/>
            <person name="Pisabarro A.G."/>
            <person name="Walton J.D."/>
            <person name="Blanchette R.A."/>
            <person name="Henrissat B."/>
            <person name="Martin F."/>
            <person name="Cullen D."/>
            <person name="Hibbett D.S."/>
            <person name="Grigoriev I.V."/>
        </authorList>
    </citation>
    <scope>NUCLEOTIDE SEQUENCE [LARGE SCALE GENOMIC DNA]</scope>
    <source>
        <strain evidence="2">MUCL 33604</strain>
    </source>
</reference>
<dbReference type="HOGENOM" id="CLU_1104919_0_0_1"/>
<dbReference type="AlphaFoldDB" id="A0A067PIS8"/>
<feature type="non-terminal residue" evidence="1">
    <location>
        <position position="252"/>
    </location>
</feature>
<dbReference type="STRING" id="933084.A0A067PIS8"/>
<dbReference type="OrthoDB" id="3266532at2759"/>
<evidence type="ECO:0000313" key="2">
    <source>
        <dbReference type="Proteomes" id="UP000027265"/>
    </source>
</evidence>
<dbReference type="EMBL" id="KL197754">
    <property type="protein sequence ID" value="KDQ50902.1"/>
    <property type="molecule type" value="Genomic_DNA"/>
</dbReference>